<dbReference type="Proteomes" id="UP000243904">
    <property type="component" value="Chromosome I"/>
</dbReference>
<evidence type="ECO:0000313" key="2">
    <source>
        <dbReference type="Proteomes" id="UP000243904"/>
    </source>
</evidence>
<sequence length="41" mass="4628">MFRRLALIFSVIAMGLLLNGCTKCGPIWDDWLPKSCKSDNL</sequence>
<accession>A0A1H1MQD9</accession>
<dbReference type="AlphaFoldDB" id="A0A1H1MQD9"/>
<organism evidence="1 2">
    <name type="scientific">Bradyrhizobium canariense</name>
    <dbReference type="NCBI Taxonomy" id="255045"/>
    <lineage>
        <taxon>Bacteria</taxon>
        <taxon>Pseudomonadati</taxon>
        <taxon>Pseudomonadota</taxon>
        <taxon>Alphaproteobacteria</taxon>
        <taxon>Hyphomicrobiales</taxon>
        <taxon>Nitrobacteraceae</taxon>
        <taxon>Bradyrhizobium</taxon>
    </lineage>
</organism>
<evidence type="ECO:0008006" key="3">
    <source>
        <dbReference type="Google" id="ProtNLM"/>
    </source>
</evidence>
<dbReference type="EMBL" id="LT629750">
    <property type="protein sequence ID" value="SDR88139.1"/>
    <property type="molecule type" value="Genomic_DNA"/>
</dbReference>
<gene>
    <name evidence="1" type="ORF">SAMN05444158_0292</name>
</gene>
<evidence type="ECO:0000313" key="1">
    <source>
        <dbReference type="EMBL" id="SDR88139.1"/>
    </source>
</evidence>
<protein>
    <recommendedName>
        <fullName evidence="3">Peptidylprolyl isomerase</fullName>
    </recommendedName>
</protein>
<proteinExistence type="predicted"/>
<dbReference type="RefSeq" id="WP_100382730.1">
    <property type="nucleotide sequence ID" value="NZ_LT629750.1"/>
</dbReference>
<reference evidence="2" key="1">
    <citation type="submission" date="2016-10" db="EMBL/GenBank/DDBJ databases">
        <authorList>
            <person name="Varghese N."/>
            <person name="Submissions S."/>
        </authorList>
    </citation>
    <scope>NUCLEOTIDE SEQUENCE [LARGE SCALE GENOMIC DNA]</scope>
    <source>
        <strain evidence="2">GAS369</strain>
    </source>
</reference>
<keyword evidence="2" id="KW-1185">Reference proteome</keyword>
<name>A0A1H1MQD9_9BRAD</name>